<proteinExistence type="predicted"/>
<dbReference type="AlphaFoldDB" id="A0AAC8YD89"/>
<evidence type="ECO:0000256" key="1">
    <source>
        <dbReference type="SAM" id="MobiDB-lite"/>
    </source>
</evidence>
<dbReference type="EMBL" id="CP014352">
    <property type="protein sequence ID" value="AMS04626.1"/>
    <property type="molecule type" value="Genomic_DNA"/>
</dbReference>
<reference evidence="2 4" key="2">
    <citation type="submission" date="2016-02" db="EMBL/GenBank/DDBJ databases">
        <title>Complete Genome Sequence of Propionibacterium acidipropionici ATCC 55737.</title>
        <authorList>
            <person name="Luna Flores C.H."/>
            <person name="Nielsen L.K."/>
            <person name="Marcellin E."/>
        </authorList>
    </citation>
    <scope>NUCLEOTIDE SEQUENCE [LARGE SCALE GENOMIC DNA]</scope>
    <source>
        <strain evidence="2 4">ATCC 55737</strain>
    </source>
</reference>
<evidence type="ECO:0000313" key="3">
    <source>
        <dbReference type="EMBL" id="AOZ46115.1"/>
    </source>
</evidence>
<evidence type="ECO:0000313" key="2">
    <source>
        <dbReference type="EMBL" id="AMS04626.1"/>
    </source>
</evidence>
<feature type="region of interest" description="Disordered" evidence="1">
    <location>
        <begin position="119"/>
        <end position="138"/>
    </location>
</feature>
<feature type="region of interest" description="Disordered" evidence="1">
    <location>
        <begin position="168"/>
        <end position="199"/>
    </location>
</feature>
<dbReference type="RefSeq" id="WP_062819042.1">
    <property type="nucleotide sequence ID" value="NZ_CP014352.1"/>
</dbReference>
<gene>
    <name evidence="3" type="ORF">A8L58_04635</name>
    <name evidence="2" type="ORF">AXH35_03170</name>
</gene>
<reference evidence="3 5" key="1">
    <citation type="journal article" date="2016" name="Plant Dis.">
        <title>Improved production of propionic acid using genome shuffling.</title>
        <authorList>
            <person name="Luna-Flores C.H."/>
            <person name="Palfreyman R.W."/>
            <person name="Kromer J.O."/>
            <person name="Nielsen L.K."/>
            <person name="Marcellin E."/>
        </authorList>
    </citation>
    <scope>NUCLEOTIDE SEQUENCE [LARGE SCALE GENOMIC DNA]</scope>
    <source>
        <strain evidence="3 5">F3E8</strain>
    </source>
</reference>
<name>A0AAC8YD89_9ACTN</name>
<protein>
    <submittedName>
        <fullName evidence="2">Uncharacterized protein</fullName>
    </submittedName>
</protein>
<evidence type="ECO:0000313" key="4">
    <source>
        <dbReference type="Proteomes" id="UP000075221"/>
    </source>
</evidence>
<dbReference type="Proteomes" id="UP000178666">
    <property type="component" value="Chromosome"/>
</dbReference>
<keyword evidence="5" id="KW-1185">Reference proteome</keyword>
<dbReference type="EMBL" id="CP015970">
    <property type="protein sequence ID" value="AOZ46115.1"/>
    <property type="molecule type" value="Genomic_DNA"/>
</dbReference>
<evidence type="ECO:0000313" key="5">
    <source>
        <dbReference type="Proteomes" id="UP000178666"/>
    </source>
</evidence>
<sequence length="263" mass="28975">MSLQIIETGEVVDPMGRVEAERITTRIADLLDGIADNIDQVIPLIREALTRQAWAALDYNGPSDYISERFSGALQRLSPEVRRPFAAELSAAGMSTRAIAPIVGVDQSRVARDVQVMRSASPAASGTTEHGLPTTDRIVGMDGKQYRRPEPRSLDEWRGEVLHQAEETGEVVKLTGPKSVADPSGRQQSPKPRRTPLTDQFRNATTDLTRKTETIARLCDDDRFPRNAEEVATSIRSDLIRAIDALTDVVNLLDSTTKKEELS</sequence>
<accession>A0AAC8YD89</accession>
<dbReference type="Proteomes" id="UP000075221">
    <property type="component" value="Chromosome"/>
</dbReference>
<organism evidence="2 4">
    <name type="scientific">Acidipropionibacterium acidipropionici</name>
    <dbReference type="NCBI Taxonomy" id="1748"/>
    <lineage>
        <taxon>Bacteria</taxon>
        <taxon>Bacillati</taxon>
        <taxon>Actinomycetota</taxon>
        <taxon>Actinomycetes</taxon>
        <taxon>Propionibacteriales</taxon>
        <taxon>Propionibacteriaceae</taxon>
        <taxon>Acidipropionibacterium</taxon>
    </lineage>
</organism>